<feature type="region of interest" description="Disordered" evidence="4">
    <location>
        <begin position="113"/>
        <end position="151"/>
    </location>
</feature>
<protein>
    <recommendedName>
        <fullName evidence="2 3">Single-stranded DNA-binding protein</fullName>
        <shortName evidence="2">SSB</shortName>
    </recommendedName>
</protein>
<dbReference type="NCBIfam" id="TIGR00621">
    <property type="entry name" value="ssb"/>
    <property type="match status" value="1"/>
</dbReference>
<dbReference type="SUPFAM" id="SSF50249">
    <property type="entry name" value="Nucleic acid-binding proteins"/>
    <property type="match status" value="1"/>
</dbReference>
<dbReference type="InterPro" id="IPR000424">
    <property type="entry name" value="Primosome_PriB/ssb"/>
</dbReference>
<evidence type="ECO:0000256" key="1">
    <source>
        <dbReference type="ARBA" id="ARBA00023125"/>
    </source>
</evidence>
<dbReference type="InterPro" id="IPR011344">
    <property type="entry name" value="ssDNA-bd"/>
</dbReference>
<proteinExistence type="inferred from homology"/>
<comment type="function">
    <text evidence="2">Plays an important role in DNA replication, recombination and repair. Binds to ssDNA and to an array of partner proteins to recruit them to their sites of action during DNA metabolism.</text>
</comment>
<keyword evidence="2" id="KW-0227">DNA damage</keyword>
<dbReference type="AlphaFoldDB" id="A0A1F5R762"/>
<comment type="subunit">
    <text evidence="2">Homotetramer.</text>
</comment>
<feature type="short sequence motif" description="Important for interaction with partner proteins" evidence="2">
    <location>
        <begin position="146"/>
        <end position="151"/>
    </location>
</feature>
<keyword evidence="2" id="KW-0234">DNA repair</keyword>
<dbReference type="EMBL" id="MFFM01000039">
    <property type="protein sequence ID" value="OGF10305.1"/>
    <property type="molecule type" value="Genomic_DNA"/>
</dbReference>
<evidence type="ECO:0000256" key="3">
    <source>
        <dbReference type="RuleBase" id="RU000524"/>
    </source>
</evidence>
<keyword evidence="1 2" id="KW-0238">DNA-binding</keyword>
<organism evidence="5 6">
    <name type="scientific">Candidatus Edwardsbacteria bacterium GWF2_54_11</name>
    <dbReference type="NCBI Taxonomy" id="1817851"/>
    <lineage>
        <taxon>Bacteria</taxon>
        <taxon>Candidatus Edwardsiibacteriota</taxon>
    </lineage>
</organism>
<comment type="caution">
    <text evidence="5">The sequence shown here is derived from an EMBL/GenBank/DDBJ whole genome shotgun (WGS) entry which is preliminary data.</text>
</comment>
<dbReference type="GO" id="GO:0006281">
    <property type="term" value="P:DNA repair"/>
    <property type="evidence" value="ECO:0007669"/>
    <property type="project" value="UniProtKB-UniRule"/>
</dbReference>
<accession>A0A1F5R762</accession>
<dbReference type="GO" id="GO:0006310">
    <property type="term" value="P:DNA recombination"/>
    <property type="evidence" value="ECO:0007669"/>
    <property type="project" value="UniProtKB-UniRule"/>
</dbReference>
<dbReference type="InterPro" id="IPR012340">
    <property type="entry name" value="NA-bd_OB-fold"/>
</dbReference>
<name>A0A1F5R762_9BACT</name>
<reference evidence="5 6" key="1">
    <citation type="journal article" date="2016" name="Nat. Commun.">
        <title>Thousands of microbial genomes shed light on interconnected biogeochemical processes in an aquifer system.</title>
        <authorList>
            <person name="Anantharaman K."/>
            <person name="Brown C.T."/>
            <person name="Hug L.A."/>
            <person name="Sharon I."/>
            <person name="Castelle C.J."/>
            <person name="Probst A.J."/>
            <person name="Thomas B.C."/>
            <person name="Singh A."/>
            <person name="Wilkins M.J."/>
            <person name="Karaoz U."/>
            <person name="Brodie E.L."/>
            <person name="Williams K.H."/>
            <person name="Hubbard S.S."/>
            <person name="Banfield J.F."/>
        </authorList>
    </citation>
    <scope>NUCLEOTIDE SEQUENCE [LARGE SCALE GENOMIC DNA]</scope>
</reference>
<dbReference type="PROSITE" id="PS50935">
    <property type="entry name" value="SSB"/>
    <property type="match status" value="1"/>
</dbReference>
<dbReference type="Proteomes" id="UP000177230">
    <property type="component" value="Unassembled WGS sequence"/>
</dbReference>
<sequence length="151" mass="16730">MPDLKLAELNRVFIIGRLTKDPEVRQTSNGTPVTNFTIAINRKYKSLSGELKEDTTFVGIVAWQKLAELCKQFLAKGRAVLVEGKMQNRSWETEDGQKRSTLEIRADRIEFLDREPRAAGSSAPSPDGGSPEGQPNGPEISPDKSDDDLPF</sequence>
<dbReference type="GO" id="GO:0006260">
    <property type="term" value="P:DNA replication"/>
    <property type="evidence" value="ECO:0007669"/>
    <property type="project" value="UniProtKB-UniRule"/>
</dbReference>
<dbReference type="CDD" id="cd04496">
    <property type="entry name" value="SSB_OBF"/>
    <property type="match status" value="1"/>
</dbReference>
<evidence type="ECO:0000256" key="2">
    <source>
        <dbReference type="HAMAP-Rule" id="MF_00984"/>
    </source>
</evidence>
<comment type="caution">
    <text evidence="2">Lacks conserved residue(s) required for the propagation of feature annotation.</text>
</comment>
<evidence type="ECO:0000313" key="6">
    <source>
        <dbReference type="Proteomes" id="UP000177230"/>
    </source>
</evidence>
<evidence type="ECO:0000313" key="5">
    <source>
        <dbReference type="EMBL" id="OGF10305.1"/>
    </source>
</evidence>
<dbReference type="PANTHER" id="PTHR10302:SF27">
    <property type="entry name" value="SINGLE-STRANDED DNA-BINDING PROTEIN"/>
    <property type="match status" value="1"/>
</dbReference>
<evidence type="ECO:0000256" key="4">
    <source>
        <dbReference type="SAM" id="MobiDB-lite"/>
    </source>
</evidence>
<keyword evidence="2" id="KW-0235">DNA replication</keyword>
<dbReference type="GO" id="GO:0003697">
    <property type="term" value="F:single-stranded DNA binding"/>
    <property type="evidence" value="ECO:0007669"/>
    <property type="project" value="UniProtKB-UniRule"/>
</dbReference>
<feature type="compositionally biased region" description="Low complexity" evidence="4">
    <location>
        <begin position="118"/>
        <end position="133"/>
    </location>
</feature>
<dbReference type="Gene3D" id="2.40.50.140">
    <property type="entry name" value="Nucleic acid-binding proteins"/>
    <property type="match status" value="1"/>
</dbReference>
<keyword evidence="2" id="KW-0233">DNA recombination</keyword>
<gene>
    <name evidence="5" type="ORF">A2024_02115</name>
</gene>
<dbReference type="HAMAP" id="MF_00984">
    <property type="entry name" value="SSB"/>
    <property type="match status" value="1"/>
</dbReference>
<dbReference type="Pfam" id="PF00436">
    <property type="entry name" value="SSB"/>
    <property type="match status" value="1"/>
</dbReference>
<dbReference type="GO" id="GO:0009295">
    <property type="term" value="C:nucleoid"/>
    <property type="evidence" value="ECO:0007669"/>
    <property type="project" value="TreeGrafter"/>
</dbReference>
<dbReference type="PANTHER" id="PTHR10302">
    <property type="entry name" value="SINGLE-STRANDED DNA-BINDING PROTEIN"/>
    <property type="match status" value="1"/>
</dbReference>